<gene>
    <name evidence="3" type="ORF">OFUS_LOCUS12770</name>
</gene>
<dbReference type="InterPro" id="IPR019734">
    <property type="entry name" value="TPR_rpt"/>
</dbReference>
<feature type="region of interest" description="Disordered" evidence="2">
    <location>
        <begin position="840"/>
        <end position="866"/>
    </location>
</feature>
<evidence type="ECO:0000313" key="3">
    <source>
        <dbReference type="EMBL" id="CAH1786982.1"/>
    </source>
</evidence>
<dbReference type="FunFam" id="1.25.40.10:FF:000069">
    <property type="entry name" value="CTR9 homolog, Paf1/RNA polymerase II complex component"/>
    <property type="match status" value="1"/>
</dbReference>
<feature type="coiled-coil region" evidence="1">
    <location>
        <begin position="464"/>
        <end position="526"/>
    </location>
</feature>
<feature type="compositionally biased region" description="Low complexity" evidence="2">
    <location>
        <begin position="1020"/>
        <end position="1030"/>
    </location>
</feature>
<dbReference type="AlphaFoldDB" id="A0A8J1U1Q4"/>
<dbReference type="PROSITE" id="PS50005">
    <property type="entry name" value="TPR"/>
    <property type="match status" value="6"/>
</dbReference>
<proteinExistence type="predicted"/>
<evidence type="ECO:0000313" key="4">
    <source>
        <dbReference type="Proteomes" id="UP000749559"/>
    </source>
</evidence>
<keyword evidence="4" id="KW-1185">Reference proteome</keyword>
<feature type="compositionally biased region" description="Low complexity" evidence="2">
    <location>
        <begin position="1094"/>
        <end position="1110"/>
    </location>
</feature>
<feature type="region of interest" description="Disordered" evidence="2">
    <location>
        <begin position="892"/>
        <end position="1182"/>
    </location>
</feature>
<feature type="compositionally biased region" description="Basic residues" evidence="2">
    <location>
        <begin position="948"/>
        <end position="960"/>
    </location>
</feature>
<feature type="compositionally biased region" description="Low complexity" evidence="2">
    <location>
        <begin position="1120"/>
        <end position="1130"/>
    </location>
</feature>
<evidence type="ECO:0000256" key="2">
    <source>
        <dbReference type="SAM" id="MobiDB-lite"/>
    </source>
</evidence>
<dbReference type="GO" id="GO:0006368">
    <property type="term" value="P:transcription elongation by RNA polymerase II"/>
    <property type="evidence" value="ECO:0007669"/>
    <property type="project" value="TreeGrafter"/>
</dbReference>
<reference evidence="3" key="1">
    <citation type="submission" date="2022-03" db="EMBL/GenBank/DDBJ databases">
        <authorList>
            <person name="Martin C."/>
        </authorList>
    </citation>
    <scope>NUCLEOTIDE SEQUENCE</scope>
</reference>
<name>A0A8J1U1Q4_OWEFU</name>
<dbReference type="SUPFAM" id="SSF81901">
    <property type="entry name" value="HCP-like"/>
    <property type="match status" value="1"/>
</dbReference>
<dbReference type="InterPro" id="IPR011990">
    <property type="entry name" value="TPR-like_helical_dom_sf"/>
</dbReference>
<evidence type="ECO:0000256" key="1">
    <source>
        <dbReference type="SAM" id="Coils"/>
    </source>
</evidence>
<dbReference type="Pfam" id="PF14559">
    <property type="entry name" value="TPR_19"/>
    <property type="match status" value="1"/>
</dbReference>
<keyword evidence="1" id="KW-0175">Coiled coil</keyword>
<dbReference type="GO" id="GO:0000993">
    <property type="term" value="F:RNA polymerase II complex binding"/>
    <property type="evidence" value="ECO:0007669"/>
    <property type="project" value="TreeGrafter"/>
</dbReference>
<dbReference type="Proteomes" id="UP000749559">
    <property type="component" value="Unassembled WGS sequence"/>
</dbReference>
<dbReference type="FunFam" id="1.25.40.10:FF:000089">
    <property type="entry name" value="CTR9 homolog, Paf1/RNA polymerase II complex component"/>
    <property type="match status" value="1"/>
</dbReference>
<dbReference type="InterPro" id="IPR031101">
    <property type="entry name" value="Ctr9"/>
</dbReference>
<dbReference type="Pfam" id="PF13181">
    <property type="entry name" value="TPR_8"/>
    <property type="match status" value="3"/>
</dbReference>
<feature type="compositionally biased region" description="Basic and acidic residues" evidence="2">
    <location>
        <begin position="892"/>
        <end position="902"/>
    </location>
</feature>
<feature type="compositionally biased region" description="Basic residues" evidence="2">
    <location>
        <begin position="1079"/>
        <end position="1093"/>
    </location>
</feature>
<dbReference type="PANTHER" id="PTHR14027">
    <property type="entry name" value="RNA POLYMERASE-ASSOCIATED PROTEIN CTR9"/>
    <property type="match status" value="1"/>
</dbReference>
<feature type="compositionally biased region" description="Basic residues" evidence="2">
    <location>
        <begin position="1131"/>
        <end position="1144"/>
    </location>
</feature>
<feature type="compositionally biased region" description="Low complexity" evidence="2">
    <location>
        <begin position="1055"/>
        <end position="1078"/>
    </location>
</feature>
<accession>A0A8J1U1Q4</accession>
<dbReference type="SMART" id="SM00028">
    <property type="entry name" value="TPR"/>
    <property type="match status" value="11"/>
</dbReference>
<feature type="compositionally biased region" description="Basic and acidic residues" evidence="2">
    <location>
        <begin position="961"/>
        <end position="974"/>
    </location>
</feature>
<dbReference type="EMBL" id="CAIIXF020000006">
    <property type="protein sequence ID" value="CAH1786982.1"/>
    <property type="molecule type" value="Genomic_DNA"/>
</dbReference>
<organism evidence="3 4">
    <name type="scientific">Owenia fusiformis</name>
    <name type="common">Polychaete worm</name>
    <dbReference type="NCBI Taxonomy" id="6347"/>
    <lineage>
        <taxon>Eukaryota</taxon>
        <taxon>Metazoa</taxon>
        <taxon>Spiralia</taxon>
        <taxon>Lophotrochozoa</taxon>
        <taxon>Annelida</taxon>
        <taxon>Polychaeta</taxon>
        <taxon>Sedentaria</taxon>
        <taxon>Canalipalpata</taxon>
        <taxon>Sabellida</taxon>
        <taxon>Oweniida</taxon>
        <taxon>Oweniidae</taxon>
        <taxon>Owenia</taxon>
    </lineage>
</organism>
<feature type="compositionally biased region" description="Low complexity" evidence="2">
    <location>
        <begin position="915"/>
        <end position="925"/>
    </location>
</feature>
<dbReference type="Gene3D" id="1.25.40.10">
    <property type="entry name" value="Tetratricopeptide repeat domain"/>
    <property type="match status" value="3"/>
</dbReference>
<dbReference type="OrthoDB" id="343875at2759"/>
<dbReference type="FunFam" id="1.25.40.10:FF:000084">
    <property type="entry name" value="CTR9 homolog, Paf1/RNA polymerase II complex component"/>
    <property type="match status" value="1"/>
</dbReference>
<dbReference type="SUPFAM" id="SSF48452">
    <property type="entry name" value="TPR-like"/>
    <property type="match status" value="2"/>
</dbReference>
<protein>
    <submittedName>
        <fullName evidence="3">Uncharacterized protein</fullName>
    </submittedName>
</protein>
<feature type="compositionally biased region" description="Basic residues" evidence="2">
    <location>
        <begin position="975"/>
        <end position="996"/>
    </location>
</feature>
<dbReference type="Pfam" id="PF13374">
    <property type="entry name" value="TPR_10"/>
    <property type="match status" value="1"/>
</dbReference>
<dbReference type="PANTHER" id="PTHR14027:SF2">
    <property type="entry name" value="RNA POLYMERASE-ASSOCIATED PROTEIN CTR9 HOMOLOG"/>
    <property type="match status" value="1"/>
</dbReference>
<comment type="caution">
    <text evidence="3">The sequence shown here is derived from an EMBL/GenBank/DDBJ whole genome shotgun (WGS) entry which is preliminary data.</text>
</comment>
<sequence length="1182" mass="134391">MSAGSIEIPLRDTDEVIELDLDQLPEGEEVLGILKQETAPLHIWVTLALEYYKQGFTDDFAKILEASRSESEISYQGSEKDQMRAIDTLAAYYVQWAHREKNKDKKRDLYTQATQLYTTADKIIMYDQNHLLGRAYFCLLEGDKMDQADAQFNFVLNQTSSSIPALLGKACIAFNKKDYRGALAYYKKALRTNPKCPANVRLGMGHCFVKLGKPEKARLAFERALTLDPQCVGALVGMSILELNEKNPESIKNGVQLLSKAYTIDSGNPMVLNHLANHFFYKKDYQKVQHLALHAFHNTENEGMRAESCYQLARAFHVQEDYDQAFQYYYQATQFASSNFILPHFGLGQMYVHRGDTENASMCFEKVIKAQPNNYETMKILGSLYSNSPDLAKREIAKGHMKKVTEQFPDDVEAWIELAQILEQSDIQGALGAYGTATRILKDKVHADVPPEILNNVAALHFRMGNFKEAKKYYEQSLERARNEADHDETYYSAISVTMTYNLGRLYEALNEYDKAEKLYKNILREHPNYVDCYLRLGCMARDRGQIYEASDWFKEVLQINQDHPDAWSLIGNLHLAKHEWGPGQKKFERILQQPKTKDDAYSMIALGNVWLQTLHQPMRDKDKEKRHQDRALAMYKQVLRKDPRNIWAANGIGCVLAHKNCINEARDVFAQVREVTADFCDVWLNIAHIYVEQRQFVAAVQMYENCLKKFFKFHNTEVMMYLARAYYKCGKLKECKQTLMKARHVSPADTVLLYNFSLVMQKLATSILKDEKSNLKTVLSAVHDLELAHRYFTYLSQNGDRMKFDLNQASIEARQCSDLLSQAQYHVARARKIDEEEQEIKRRQEKDREALRAKQEEQYAEKKLQKEEQDKRLLEARAEYILKTTKMRELISEPMAEDKPSRKSGGRKKKYDSDSFSGSSSGSDAAPRKKKRRDASGSGGENDENRPRKKSKKKRRPRRDHSGGDSDDEGGRGRDRKRKQRKKKEGKEGKKKKLKEKFVEDDGLSAKQRRKIVSKAMISSSEGSDSEGGSKLKIASGDESGSEEGMGKRRRILSSGSESGSNRSRSRSGSRSGSGSRSRSRSKSGSRSRSRSRSNSGSRSRSRSNSGSRSRSRSKSGSRSRSGSQSRSRSGSRKSRSRSRSRSRGSGSGSEHSRSRSRSRSPSGSEGQQSGGEASGKASDG</sequence>
<dbReference type="FunFam" id="1.25.40.10:FF:000289">
    <property type="entry name" value="RNA polymerase-associated protein CTR9 homolog"/>
    <property type="match status" value="1"/>
</dbReference>
<dbReference type="FunFam" id="1.25.40.10:FF:000077">
    <property type="entry name" value="CTR9 homolog, Paf1/RNA polymerase II complex component"/>
    <property type="match status" value="1"/>
</dbReference>
<dbReference type="Pfam" id="PF13424">
    <property type="entry name" value="TPR_12"/>
    <property type="match status" value="1"/>
</dbReference>
<dbReference type="GO" id="GO:0016593">
    <property type="term" value="C:Cdc73/Paf1 complex"/>
    <property type="evidence" value="ECO:0007669"/>
    <property type="project" value="TreeGrafter"/>
</dbReference>
<dbReference type="GO" id="GO:0006355">
    <property type="term" value="P:regulation of DNA-templated transcription"/>
    <property type="evidence" value="ECO:0007669"/>
    <property type="project" value="InterPro"/>
</dbReference>